<dbReference type="InterPro" id="IPR038670">
    <property type="entry name" value="HslJ-like_sf"/>
</dbReference>
<dbReference type="OrthoDB" id="5348860at2"/>
<evidence type="ECO:0000313" key="2">
    <source>
        <dbReference type="EMBL" id="TGD81918.1"/>
    </source>
</evidence>
<dbReference type="PANTHER" id="PTHR35535:SF1">
    <property type="entry name" value="HEAT SHOCK PROTEIN HSLJ"/>
    <property type="match status" value="1"/>
</dbReference>
<comment type="caution">
    <text evidence="2">The sequence shown here is derived from an EMBL/GenBank/DDBJ whole genome shotgun (WGS) entry which is preliminary data.</text>
</comment>
<dbReference type="PANTHER" id="PTHR35535">
    <property type="entry name" value="HEAT SHOCK PROTEIN HSLJ"/>
    <property type="match status" value="1"/>
</dbReference>
<keyword evidence="3" id="KW-1185">Reference proteome</keyword>
<gene>
    <name evidence="2" type="ORF">EU557_08250</name>
</gene>
<dbReference type="AlphaFoldDB" id="A0A4Z0MRE0"/>
<dbReference type="InterPro" id="IPR005184">
    <property type="entry name" value="DUF306_Meta_HslJ"/>
</dbReference>
<evidence type="ECO:0000313" key="3">
    <source>
        <dbReference type="Proteomes" id="UP000298284"/>
    </source>
</evidence>
<organism evidence="2 3">
    <name type="scientific">Hymenobacter wooponensis</name>
    <dbReference type="NCBI Taxonomy" id="1525360"/>
    <lineage>
        <taxon>Bacteria</taxon>
        <taxon>Pseudomonadati</taxon>
        <taxon>Bacteroidota</taxon>
        <taxon>Cytophagia</taxon>
        <taxon>Cytophagales</taxon>
        <taxon>Hymenobacteraceae</taxon>
        <taxon>Hymenobacter</taxon>
    </lineage>
</organism>
<protein>
    <submittedName>
        <fullName evidence="2">META domain-containing protein</fullName>
    </submittedName>
</protein>
<dbReference type="Proteomes" id="UP000298284">
    <property type="component" value="Unassembled WGS sequence"/>
</dbReference>
<dbReference type="Gene3D" id="2.40.128.270">
    <property type="match status" value="1"/>
</dbReference>
<proteinExistence type="predicted"/>
<name>A0A4Z0MRE0_9BACT</name>
<dbReference type="Pfam" id="PF03724">
    <property type="entry name" value="META"/>
    <property type="match status" value="1"/>
</dbReference>
<reference evidence="2 3" key="1">
    <citation type="submission" date="2019-04" db="EMBL/GenBank/DDBJ databases">
        <authorList>
            <person name="Feng G."/>
            <person name="Zhang J."/>
            <person name="Zhu H."/>
        </authorList>
    </citation>
    <scope>NUCLEOTIDE SEQUENCE [LARGE SCALE GENOMIC DNA]</scope>
    <source>
        <strain evidence="2 3">JCM 19491</strain>
    </source>
</reference>
<dbReference type="InterPro" id="IPR053147">
    <property type="entry name" value="Hsp_HslJ-like"/>
</dbReference>
<sequence length="122" mass="12754">MSAVAPDPAQLNGRWLITTLNGTAVPAGEPDRAAHLIFDSATGRLSGSTSCNRLMGSYTATGNTLTFNQVGSTRMACVGPNVEQQVMTVLNTPGLTYQLSTDNQLTLLSGTAPVAVLMREAQ</sequence>
<accession>A0A4Z0MRE0</accession>
<dbReference type="EMBL" id="SRKZ01000002">
    <property type="protein sequence ID" value="TGD81918.1"/>
    <property type="molecule type" value="Genomic_DNA"/>
</dbReference>
<evidence type="ECO:0000259" key="1">
    <source>
        <dbReference type="Pfam" id="PF03724"/>
    </source>
</evidence>
<feature type="domain" description="DUF306" evidence="1">
    <location>
        <begin position="9"/>
        <end position="112"/>
    </location>
</feature>